<protein>
    <submittedName>
        <fullName evidence="2">Lysine N(6)-hydroxylase/L-ornithine N(5)-oxygenase family protein</fullName>
    </submittedName>
</protein>
<evidence type="ECO:0000313" key="2">
    <source>
        <dbReference type="EMBL" id="MCM2388255.1"/>
    </source>
</evidence>
<feature type="region of interest" description="Disordered" evidence="1">
    <location>
        <begin position="406"/>
        <end position="428"/>
    </location>
</feature>
<dbReference type="InterPro" id="IPR036291">
    <property type="entry name" value="NAD(P)-bd_dom_sf"/>
</dbReference>
<dbReference type="Proteomes" id="UP001431429">
    <property type="component" value="Unassembled WGS sequence"/>
</dbReference>
<gene>
    <name evidence="2" type="ORF">NBG84_08050</name>
</gene>
<accession>A0ABT0UKW8</accession>
<comment type="caution">
    <text evidence="2">The sequence shown here is derived from an EMBL/GenBank/DDBJ whole genome shotgun (WGS) entry which is preliminary data.</text>
</comment>
<dbReference type="EMBL" id="JAMQAW010000007">
    <property type="protein sequence ID" value="MCM2388255.1"/>
    <property type="molecule type" value="Genomic_DNA"/>
</dbReference>
<dbReference type="RefSeq" id="WP_250918599.1">
    <property type="nucleotide sequence ID" value="NZ_JAMQAW010000007.1"/>
</dbReference>
<evidence type="ECO:0000256" key="1">
    <source>
        <dbReference type="SAM" id="MobiDB-lite"/>
    </source>
</evidence>
<name>A0ABT0UKW8_9ACTN</name>
<sequence>MADLDLAEAPGVIFLDHPAGCRVHRVGLVEPHGVGANWTAVGGRTNGRPRLSTSPEKDLGFPYASDGYGPLATEVNARMQQFSWTRYLVSRGEYATWVDSGRPSPRHSTWAGYLRWAADQMDFSLVRGLVCGLEIVGGRWEVTGEAGVAGDEARLYLDQLMISGPGPHDGLLSGDATRSVEEFWRLGLDTEVAEPSVAVVGGGETAATIVEYLMHQHAGPTTVISPQPVVYSRGEGYFENALYSSPERWRELSEKDRRDVIARTDRGVFSPRAIESITTDARVEHRQGTVVSLARVDGQTELVLSNPGRPDRVPRFDVVIDATGARPDWFLDLFGTVARKAVYRAVGDTTDGVRALERRIGEDLALDGISPRLLLPTLAGYEQGPGFANLSSLGLLSDRVLGSTHRGKADAAAPRRGASVPGPAGRAGRREMAAFDGLDHAAASAAMLRGGEV</sequence>
<dbReference type="SUPFAM" id="SSF51905">
    <property type="entry name" value="FAD/NAD(P)-binding domain"/>
    <property type="match status" value="1"/>
</dbReference>
<proteinExistence type="predicted"/>
<dbReference type="Gene3D" id="3.50.50.60">
    <property type="entry name" value="FAD/NAD(P)-binding domain"/>
    <property type="match status" value="1"/>
</dbReference>
<reference evidence="2" key="1">
    <citation type="submission" date="2022-06" db="EMBL/GenBank/DDBJ databases">
        <title>Genome public.</title>
        <authorList>
            <person name="Sun Q."/>
        </authorList>
    </citation>
    <scope>NUCLEOTIDE SEQUENCE</scope>
    <source>
        <strain evidence="2">CWNU-1</strain>
    </source>
</reference>
<organism evidence="2 3">
    <name type="scientific">Streptomyces albipurpureus</name>
    <dbReference type="NCBI Taxonomy" id="2897419"/>
    <lineage>
        <taxon>Bacteria</taxon>
        <taxon>Bacillati</taxon>
        <taxon>Actinomycetota</taxon>
        <taxon>Actinomycetes</taxon>
        <taxon>Kitasatosporales</taxon>
        <taxon>Streptomycetaceae</taxon>
        <taxon>Streptomyces</taxon>
    </lineage>
</organism>
<keyword evidence="3" id="KW-1185">Reference proteome</keyword>
<dbReference type="InterPro" id="IPR036188">
    <property type="entry name" value="FAD/NAD-bd_sf"/>
</dbReference>
<evidence type="ECO:0000313" key="3">
    <source>
        <dbReference type="Proteomes" id="UP001431429"/>
    </source>
</evidence>
<dbReference type="SUPFAM" id="SSF51735">
    <property type="entry name" value="NAD(P)-binding Rossmann-fold domains"/>
    <property type="match status" value="1"/>
</dbReference>